<dbReference type="InterPro" id="IPR010982">
    <property type="entry name" value="Lambda_DNA-bd_dom_sf"/>
</dbReference>
<dbReference type="RefSeq" id="WP_166043078.1">
    <property type="nucleotide sequence ID" value="NZ_CP046919.1"/>
</dbReference>
<gene>
    <name evidence="2" type="ORF">GPZ88_01245</name>
</gene>
<dbReference type="GO" id="GO:0003677">
    <property type="term" value="F:DNA binding"/>
    <property type="evidence" value="ECO:0007669"/>
    <property type="project" value="InterPro"/>
</dbReference>
<proteinExistence type="predicted"/>
<evidence type="ECO:0000313" key="3">
    <source>
        <dbReference type="Proteomes" id="UP000503166"/>
    </source>
</evidence>
<dbReference type="Proteomes" id="UP000503166">
    <property type="component" value="Chromosome"/>
</dbReference>
<protein>
    <submittedName>
        <fullName evidence="2">Helix-turn-helix domain-containing protein</fullName>
    </submittedName>
</protein>
<dbReference type="PROSITE" id="PS50943">
    <property type="entry name" value="HTH_CROC1"/>
    <property type="match status" value="1"/>
</dbReference>
<dbReference type="CDD" id="cd00093">
    <property type="entry name" value="HTH_XRE"/>
    <property type="match status" value="1"/>
</dbReference>
<evidence type="ECO:0000313" key="2">
    <source>
        <dbReference type="EMBL" id="QIM45763.1"/>
    </source>
</evidence>
<dbReference type="KEGG" id="srum:GPZ88_01245"/>
<dbReference type="InterPro" id="IPR001387">
    <property type="entry name" value="Cro/C1-type_HTH"/>
</dbReference>
<accession>A0A6G8HXX5</accession>
<dbReference type="Pfam" id="PF01381">
    <property type="entry name" value="HTH_3"/>
    <property type="match status" value="1"/>
</dbReference>
<name>A0A6G8HXX5_9STRE</name>
<organism evidence="2 3">
    <name type="scientific">Streptococcus ruminicola</name>
    <dbReference type="NCBI Taxonomy" id="2686210"/>
    <lineage>
        <taxon>Bacteria</taxon>
        <taxon>Bacillati</taxon>
        <taxon>Bacillota</taxon>
        <taxon>Bacilli</taxon>
        <taxon>Lactobacillales</taxon>
        <taxon>Streptococcaceae</taxon>
        <taxon>Streptococcus</taxon>
    </lineage>
</organism>
<dbReference type="SMART" id="SM00530">
    <property type="entry name" value="HTH_XRE"/>
    <property type="match status" value="1"/>
</dbReference>
<dbReference type="AlphaFoldDB" id="A0A6G8HXX5"/>
<dbReference type="EMBL" id="CP046919">
    <property type="protein sequence ID" value="QIM45763.1"/>
    <property type="molecule type" value="Genomic_DNA"/>
</dbReference>
<dbReference type="SUPFAM" id="SSF47413">
    <property type="entry name" value="lambda repressor-like DNA-binding domains"/>
    <property type="match status" value="1"/>
</dbReference>
<feature type="domain" description="HTH cro/C1-type" evidence="1">
    <location>
        <begin position="31"/>
        <end position="72"/>
    </location>
</feature>
<evidence type="ECO:0000259" key="1">
    <source>
        <dbReference type="PROSITE" id="PS50943"/>
    </source>
</evidence>
<reference evidence="2 3" key="1">
    <citation type="submission" date="2019-12" db="EMBL/GenBank/DDBJ databases">
        <title>Complete genome sequence of Streptococcus sp. CNU G2 isolated frome Bos taurus coreanae.</title>
        <authorList>
            <person name="Park S.Y."/>
            <person name="Kim J.H."/>
            <person name="Seo S.W."/>
        </authorList>
    </citation>
    <scope>NUCLEOTIDE SEQUENCE [LARGE SCALE GENOMIC DNA]</scope>
    <source>
        <strain evidence="2 3">CNU G2</strain>
    </source>
</reference>
<sequence length="130" mass="14226">MKETTAQRLAQLMSERNLRQVDILKSSEKYQRELGVKLGKSALSQYVSGKSVPDQDKLVLLAKTLNVSASWLMGYDVAESSDDVPENAIDLSTLRDNVVLFDGKPLSDADVNKIAQIIELSLGVTGSDNK</sequence>
<dbReference type="Gene3D" id="1.10.260.40">
    <property type="entry name" value="lambda repressor-like DNA-binding domains"/>
    <property type="match status" value="1"/>
</dbReference>